<feature type="region of interest" description="Disordered" evidence="1">
    <location>
        <begin position="48"/>
        <end position="94"/>
    </location>
</feature>
<comment type="caution">
    <text evidence="2">The sequence shown here is derived from an EMBL/GenBank/DDBJ whole genome shotgun (WGS) entry which is preliminary data.</text>
</comment>
<reference evidence="2 3" key="1">
    <citation type="journal article" date="2017" name="Curr. Biol.">
        <title>Genome architecture and evolution of a unichromosomal asexual nematode.</title>
        <authorList>
            <person name="Fradin H."/>
            <person name="Zegar C."/>
            <person name="Gutwein M."/>
            <person name="Lucas J."/>
            <person name="Kovtun M."/>
            <person name="Corcoran D."/>
            <person name="Baugh L.R."/>
            <person name="Kiontke K."/>
            <person name="Gunsalus K."/>
            <person name="Fitch D.H."/>
            <person name="Piano F."/>
        </authorList>
    </citation>
    <scope>NUCLEOTIDE SEQUENCE [LARGE SCALE GENOMIC DNA]</scope>
    <source>
        <strain evidence="2">PF1309</strain>
    </source>
</reference>
<feature type="compositionally biased region" description="Low complexity" evidence="1">
    <location>
        <begin position="67"/>
        <end position="91"/>
    </location>
</feature>
<dbReference type="Proteomes" id="UP000218231">
    <property type="component" value="Unassembled WGS sequence"/>
</dbReference>
<evidence type="ECO:0000256" key="1">
    <source>
        <dbReference type="SAM" id="MobiDB-lite"/>
    </source>
</evidence>
<name>A0A2A2LER5_9BILA</name>
<evidence type="ECO:0000313" key="3">
    <source>
        <dbReference type="Proteomes" id="UP000218231"/>
    </source>
</evidence>
<accession>A0A2A2LER5</accession>
<dbReference type="AlphaFoldDB" id="A0A2A2LER5"/>
<protein>
    <submittedName>
        <fullName evidence="2">Uncharacterized protein</fullName>
    </submittedName>
</protein>
<evidence type="ECO:0000313" key="2">
    <source>
        <dbReference type="EMBL" id="PAV84630.1"/>
    </source>
</evidence>
<organism evidence="2 3">
    <name type="scientific">Diploscapter pachys</name>
    <dbReference type="NCBI Taxonomy" id="2018661"/>
    <lineage>
        <taxon>Eukaryota</taxon>
        <taxon>Metazoa</taxon>
        <taxon>Ecdysozoa</taxon>
        <taxon>Nematoda</taxon>
        <taxon>Chromadorea</taxon>
        <taxon>Rhabditida</taxon>
        <taxon>Rhabditina</taxon>
        <taxon>Rhabditomorpha</taxon>
        <taxon>Rhabditoidea</taxon>
        <taxon>Rhabditidae</taxon>
        <taxon>Diploscapter</taxon>
    </lineage>
</organism>
<sequence length="123" mass="12593">METSFSKVIDHSSLLLNCTQSSLQEMRLTVLIAATVSVLVAFVSAHDHGGGHSSGGSSDYSGGGGHSHSYSASYSDTSSSSSSSSSSDSSSSGGGGLLSWLFPGLFGNSYSSYGNYYSPYNYG</sequence>
<gene>
    <name evidence="2" type="ORF">WR25_00727</name>
</gene>
<proteinExistence type="predicted"/>
<keyword evidence="3" id="KW-1185">Reference proteome</keyword>
<dbReference type="EMBL" id="LIAE01006829">
    <property type="protein sequence ID" value="PAV84630.1"/>
    <property type="molecule type" value="Genomic_DNA"/>
</dbReference>